<protein>
    <recommendedName>
        <fullName evidence="4">DUF397 domain-containing protein</fullName>
    </recommendedName>
</protein>
<reference evidence="3" key="1">
    <citation type="journal article" date="2019" name="Int. J. Syst. Evol. Microbiol.">
        <title>The Global Catalogue of Microorganisms (GCM) 10K type strain sequencing project: providing services to taxonomists for standard genome sequencing and annotation.</title>
        <authorList>
            <consortium name="The Broad Institute Genomics Platform"/>
            <consortium name="The Broad Institute Genome Sequencing Center for Infectious Disease"/>
            <person name="Wu L."/>
            <person name="Ma J."/>
        </authorList>
    </citation>
    <scope>NUCLEOTIDE SEQUENCE [LARGE SCALE GENOMIC DNA]</scope>
    <source>
        <strain evidence="3">CGMCC 4.7198</strain>
    </source>
</reference>
<accession>A0ABW2VZJ1</accession>
<sequence length="100" mass="10483">MTAITSEPGRCGAMLAVRCVPVRSDGTRRRVSFTDGRCHDTGPSMSALGGSMPTPTGCKKASTVMYTGRPCRPAHAAPSARTLLRNGSRPGPVRGFARHA</sequence>
<organism evidence="2 3">
    <name type="scientific">Streptomyces lutosisoli</name>
    <dbReference type="NCBI Taxonomy" id="2665721"/>
    <lineage>
        <taxon>Bacteria</taxon>
        <taxon>Bacillati</taxon>
        <taxon>Actinomycetota</taxon>
        <taxon>Actinomycetes</taxon>
        <taxon>Kitasatosporales</taxon>
        <taxon>Streptomycetaceae</taxon>
        <taxon>Streptomyces</taxon>
    </lineage>
</organism>
<comment type="caution">
    <text evidence="2">The sequence shown here is derived from an EMBL/GenBank/DDBJ whole genome shotgun (WGS) entry which is preliminary data.</text>
</comment>
<name>A0ABW2VZJ1_9ACTN</name>
<evidence type="ECO:0008006" key="4">
    <source>
        <dbReference type="Google" id="ProtNLM"/>
    </source>
</evidence>
<proteinExistence type="predicted"/>
<evidence type="ECO:0000313" key="3">
    <source>
        <dbReference type="Proteomes" id="UP001596957"/>
    </source>
</evidence>
<gene>
    <name evidence="2" type="ORF">ACFQZP_44780</name>
</gene>
<dbReference type="RefSeq" id="WP_381253253.1">
    <property type="nucleotide sequence ID" value="NZ_JBHTBI010000009.1"/>
</dbReference>
<keyword evidence="3" id="KW-1185">Reference proteome</keyword>
<evidence type="ECO:0000256" key="1">
    <source>
        <dbReference type="SAM" id="MobiDB-lite"/>
    </source>
</evidence>
<feature type="region of interest" description="Disordered" evidence="1">
    <location>
        <begin position="75"/>
        <end position="100"/>
    </location>
</feature>
<dbReference type="EMBL" id="JBHTEC010000008">
    <property type="protein sequence ID" value="MFD0288596.1"/>
    <property type="molecule type" value="Genomic_DNA"/>
</dbReference>
<dbReference type="Proteomes" id="UP001596957">
    <property type="component" value="Unassembled WGS sequence"/>
</dbReference>
<evidence type="ECO:0000313" key="2">
    <source>
        <dbReference type="EMBL" id="MFD0288596.1"/>
    </source>
</evidence>